<evidence type="ECO:0000313" key="2">
    <source>
        <dbReference type="EMBL" id="AUX08902.1"/>
    </source>
</evidence>
<reference evidence="3" key="1">
    <citation type="submission" date="2017-11" db="EMBL/GenBank/DDBJ databases">
        <title>Phenotypic and genomic properties of facultatively anaerobic sulfur-reducing natronoarchaea from hypersaline soda lakes.</title>
        <authorList>
            <person name="Sorokin D.Y."/>
            <person name="Kublanov I.V."/>
            <person name="Roman P."/>
            <person name="Sinninghe Damste J.S."/>
            <person name="Golyshin P.N."/>
            <person name="Rojo D."/>
            <person name="Ciordia S."/>
            <person name="Mena M.D.C."/>
            <person name="Ferrer M."/>
            <person name="Messina E."/>
            <person name="Smedile F."/>
            <person name="La Spada G."/>
            <person name="La Cono V."/>
            <person name="Yakimov M.M."/>
        </authorList>
    </citation>
    <scope>NUCLEOTIDE SEQUENCE [LARGE SCALE GENOMIC DNA]</scope>
    <source>
        <strain evidence="3">AArc-Sl</strain>
    </source>
</reference>
<dbReference type="AlphaFoldDB" id="A0A343TII0"/>
<proteinExistence type="predicted"/>
<dbReference type="KEGG" id="hdf:AArcSl_1270"/>
<sequence>MDPAHTCWFAETCHIRFVDSHWTVLNFRRTPLTSYKIQAHTPEFSQVMTIAVARNLAAHLPTRRGREQSFSIPAEVHREEHSHKSA</sequence>
<evidence type="ECO:0000313" key="3">
    <source>
        <dbReference type="Proteomes" id="UP000263012"/>
    </source>
</evidence>
<feature type="compositionally biased region" description="Basic and acidic residues" evidence="1">
    <location>
        <begin position="75"/>
        <end position="86"/>
    </location>
</feature>
<protein>
    <submittedName>
        <fullName evidence="2">Uncharacterized protein</fullName>
    </submittedName>
</protein>
<feature type="region of interest" description="Disordered" evidence="1">
    <location>
        <begin position="63"/>
        <end position="86"/>
    </location>
</feature>
<dbReference type="EMBL" id="CP025066">
    <property type="protein sequence ID" value="AUX08902.1"/>
    <property type="molecule type" value="Genomic_DNA"/>
</dbReference>
<keyword evidence="3" id="KW-1185">Reference proteome</keyword>
<name>A0A343TII0_9EURY</name>
<evidence type="ECO:0000256" key="1">
    <source>
        <dbReference type="SAM" id="MobiDB-lite"/>
    </source>
</evidence>
<dbReference type="Proteomes" id="UP000263012">
    <property type="component" value="Chromosome"/>
</dbReference>
<organism evidence="2 3">
    <name type="scientific">Halalkaliarchaeum desulfuricum</name>
    <dbReference type="NCBI Taxonomy" id="2055893"/>
    <lineage>
        <taxon>Archaea</taxon>
        <taxon>Methanobacteriati</taxon>
        <taxon>Methanobacteriota</taxon>
        <taxon>Stenosarchaea group</taxon>
        <taxon>Halobacteria</taxon>
        <taxon>Halobacteriales</taxon>
        <taxon>Haloferacaceae</taxon>
        <taxon>Halalkaliarchaeum</taxon>
    </lineage>
</organism>
<gene>
    <name evidence="2" type="ORF">AArcSl_1270</name>
</gene>
<accession>A0A343TII0</accession>